<keyword evidence="7" id="KW-0227">DNA damage</keyword>
<keyword evidence="7 10" id="KW-0808">Transferase</keyword>
<dbReference type="Pfam" id="PF00817">
    <property type="entry name" value="IMS"/>
    <property type="match status" value="1"/>
</dbReference>
<dbReference type="GO" id="GO:0003887">
    <property type="term" value="F:DNA-directed DNA polymerase activity"/>
    <property type="evidence" value="ECO:0007669"/>
    <property type="project" value="UniProtKB-EC"/>
</dbReference>
<dbReference type="NCBIfam" id="NF002677">
    <property type="entry name" value="PRK02406.1"/>
    <property type="match status" value="1"/>
</dbReference>
<keyword evidence="7" id="KW-0460">Magnesium</keyword>
<evidence type="ECO:0000256" key="8">
    <source>
        <dbReference type="SAM" id="MobiDB-lite"/>
    </source>
</evidence>
<evidence type="ECO:0000313" key="10">
    <source>
        <dbReference type="EMBL" id="MBO1359002.1"/>
    </source>
</evidence>
<keyword evidence="7" id="KW-0238">DNA-binding</keyword>
<comment type="subcellular location">
    <subcellularLocation>
        <location evidence="7">Cytoplasm</location>
    </subcellularLocation>
</comment>
<organism evidence="10 11">
    <name type="scientific">Acetobacter sacchari</name>
    <dbReference type="NCBI Taxonomy" id="2661687"/>
    <lineage>
        <taxon>Bacteria</taxon>
        <taxon>Pseudomonadati</taxon>
        <taxon>Pseudomonadota</taxon>
        <taxon>Alphaproteobacteria</taxon>
        <taxon>Acetobacterales</taxon>
        <taxon>Acetobacteraceae</taxon>
        <taxon>Acetobacter</taxon>
    </lineage>
</organism>
<dbReference type="Proteomes" id="UP000664771">
    <property type="component" value="Unassembled WGS sequence"/>
</dbReference>
<keyword evidence="7" id="KW-0479">Metal-binding</keyword>
<dbReference type="RefSeq" id="WP_207879712.1">
    <property type="nucleotide sequence ID" value="NZ_JAFVMF010000004.1"/>
</dbReference>
<evidence type="ECO:0000256" key="5">
    <source>
        <dbReference type="ARBA" id="ARBA00025589"/>
    </source>
</evidence>
<dbReference type="SUPFAM" id="SSF100879">
    <property type="entry name" value="Lesion bypass DNA polymerase (Y-family), little finger domain"/>
    <property type="match status" value="1"/>
</dbReference>
<reference evidence="10 11" key="1">
    <citation type="submission" date="2021-03" db="EMBL/GenBank/DDBJ databases">
        <title>The complete genome sequence of Acetobacter sacchari TBRC 11175.</title>
        <authorList>
            <person name="Charoenyingcharoen P."/>
            <person name="Yukphan P."/>
        </authorList>
    </citation>
    <scope>NUCLEOTIDE SEQUENCE [LARGE SCALE GENOMIC DNA]</scope>
    <source>
        <strain evidence="10 11">TBRC 11175</strain>
    </source>
</reference>
<dbReference type="PANTHER" id="PTHR11076">
    <property type="entry name" value="DNA REPAIR POLYMERASE UMUC / TRANSFERASE FAMILY MEMBER"/>
    <property type="match status" value="1"/>
</dbReference>
<name>A0ABS3LSX3_9PROT</name>
<dbReference type="InterPro" id="IPR017961">
    <property type="entry name" value="DNA_pol_Y-fam_little_finger"/>
</dbReference>
<dbReference type="Pfam" id="PF11799">
    <property type="entry name" value="IMS_C"/>
    <property type="match status" value="1"/>
</dbReference>
<dbReference type="Gene3D" id="3.40.1170.60">
    <property type="match status" value="1"/>
</dbReference>
<evidence type="ECO:0000256" key="6">
    <source>
        <dbReference type="ARBA" id="ARBA00049244"/>
    </source>
</evidence>
<proteinExistence type="inferred from homology"/>
<dbReference type="InterPro" id="IPR001126">
    <property type="entry name" value="UmuC"/>
</dbReference>
<dbReference type="EC" id="2.7.7.7" evidence="7"/>
<dbReference type="Gene3D" id="3.30.1490.100">
    <property type="entry name" value="DNA polymerase, Y-family, little finger domain"/>
    <property type="match status" value="1"/>
</dbReference>
<comment type="cofactor">
    <cofactor evidence="7">
        <name>Mg(2+)</name>
        <dbReference type="ChEBI" id="CHEBI:18420"/>
    </cofactor>
    <text evidence="7">Binds 2 magnesium ions per subunit.</text>
</comment>
<evidence type="ECO:0000256" key="1">
    <source>
        <dbReference type="ARBA" id="ARBA00010945"/>
    </source>
</evidence>
<dbReference type="InterPro" id="IPR022880">
    <property type="entry name" value="DNApol_IV"/>
</dbReference>
<evidence type="ECO:0000256" key="3">
    <source>
        <dbReference type="ARBA" id="ARBA00022457"/>
    </source>
</evidence>
<dbReference type="NCBIfam" id="NF002751">
    <property type="entry name" value="PRK02794.1"/>
    <property type="match status" value="1"/>
</dbReference>
<feature type="region of interest" description="Disordered" evidence="8">
    <location>
        <begin position="269"/>
        <end position="289"/>
    </location>
</feature>
<keyword evidence="4 7" id="KW-0239">DNA-directed DNA polymerase</keyword>
<dbReference type="Gene3D" id="3.30.70.270">
    <property type="match status" value="1"/>
</dbReference>
<evidence type="ECO:0000313" key="11">
    <source>
        <dbReference type="Proteomes" id="UP000664771"/>
    </source>
</evidence>
<dbReference type="Gene3D" id="1.10.150.20">
    <property type="entry name" value="5' to 3' exonuclease, C-terminal subdomain"/>
    <property type="match status" value="1"/>
</dbReference>
<evidence type="ECO:0000259" key="9">
    <source>
        <dbReference type="PROSITE" id="PS50173"/>
    </source>
</evidence>
<comment type="catalytic activity">
    <reaction evidence="6 7">
        <text>DNA(n) + a 2'-deoxyribonucleoside 5'-triphosphate = DNA(n+1) + diphosphate</text>
        <dbReference type="Rhea" id="RHEA:22508"/>
        <dbReference type="Rhea" id="RHEA-COMP:17339"/>
        <dbReference type="Rhea" id="RHEA-COMP:17340"/>
        <dbReference type="ChEBI" id="CHEBI:33019"/>
        <dbReference type="ChEBI" id="CHEBI:61560"/>
        <dbReference type="ChEBI" id="CHEBI:173112"/>
        <dbReference type="EC" id="2.7.7.7"/>
    </reaction>
</comment>
<feature type="site" description="Substrate discrimination" evidence="7">
    <location>
        <position position="64"/>
    </location>
</feature>
<keyword evidence="7" id="KW-0234">DNA repair</keyword>
<comment type="subunit">
    <text evidence="2 7">Monomer.</text>
</comment>
<accession>A0ABS3LSX3</accession>
<feature type="domain" description="UmuC" evidence="9">
    <location>
        <begin position="55"/>
        <end position="235"/>
    </location>
</feature>
<feature type="binding site" evidence="7">
    <location>
        <position position="59"/>
    </location>
    <ligand>
        <name>Mg(2+)</name>
        <dbReference type="ChEBI" id="CHEBI:18420"/>
    </ligand>
</feature>
<evidence type="ECO:0000256" key="2">
    <source>
        <dbReference type="ARBA" id="ARBA00011245"/>
    </source>
</evidence>
<dbReference type="InterPro" id="IPR043128">
    <property type="entry name" value="Rev_trsase/Diguanyl_cyclase"/>
</dbReference>
<comment type="similarity">
    <text evidence="1 7">Belongs to the DNA polymerase type-Y family.</text>
</comment>
<keyword evidence="7" id="KW-0963">Cytoplasm</keyword>
<dbReference type="EMBL" id="JAFVMF010000004">
    <property type="protein sequence ID" value="MBO1359002.1"/>
    <property type="molecule type" value="Genomic_DNA"/>
</dbReference>
<keyword evidence="7" id="KW-0235">DNA replication</keyword>
<protein>
    <recommendedName>
        <fullName evidence="7">DNA polymerase IV</fullName>
        <shortName evidence="7">Pol IV</shortName>
        <ecNumber evidence="7">2.7.7.7</ecNumber>
    </recommendedName>
</protein>
<evidence type="ECO:0000256" key="4">
    <source>
        <dbReference type="ARBA" id="ARBA00022932"/>
    </source>
</evidence>
<dbReference type="CDD" id="cd03586">
    <property type="entry name" value="PolY_Pol_IV_kappa"/>
    <property type="match status" value="1"/>
</dbReference>
<keyword evidence="7 10" id="KW-0548">Nucleotidyltransferase</keyword>
<evidence type="ECO:0000256" key="7">
    <source>
        <dbReference type="HAMAP-Rule" id="MF_01113"/>
    </source>
</evidence>
<dbReference type="InterPro" id="IPR036775">
    <property type="entry name" value="DNA_pol_Y-fam_lit_finger_sf"/>
</dbReference>
<keyword evidence="11" id="KW-1185">Reference proteome</keyword>
<dbReference type="SUPFAM" id="SSF56672">
    <property type="entry name" value="DNA/RNA polymerases"/>
    <property type="match status" value="1"/>
</dbReference>
<dbReference type="InterPro" id="IPR050116">
    <property type="entry name" value="DNA_polymerase-Y"/>
</dbReference>
<comment type="caution">
    <text evidence="10">The sequence shown here is derived from an EMBL/GenBank/DDBJ whole genome shotgun (WGS) entry which is preliminary data.</text>
</comment>
<dbReference type="PROSITE" id="PS50173">
    <property type="entry name" value="UMUC"/>
    <property type="match status" value="1"/>
</dbReference>
<feature type="binding site" evidence="7">
    <location>
        <position position="153"/>
    </location>
    <ligand>
        <name>Mg(2+)</name>
        <dbReference type="ChEBI" id="CHEBI:18420"/>
    </ligand>
</feature>
<keyword evidence="3 7" id="KW-0515">Mutator protein</keyword>
<dbReference type="PANTHER" id="PTHR11076:SF33">
    <property type="entry name" value="DNA POLYMERASE KAPPA"/>
    <property type="match status" value="1"/>
</dbReference>
<comment type="function">
    <text evidence="5 7">Poorly processive, error-prone DNA polymerase involved in untargeted mutagenesis. Copies undamaged DNA at stalled replication forks, which arise in vivo from mismatched or misaligned primer ends. These misaligned primers can be extended by PolIV. Exhibits no 3'-5' exonuclease (proofreading) activity. May be involved in translesional synthesis, in conjunction with the beta clamp from PolIII.</text>
</comment>
<dbReference type="InterPro" id="IPR043502">
    <property type="entry name" value="DNA/RNA_pol_sf"/>
</dbReference>
<dbReference type="HAMAP" id="MF_01113">
    <property type="entry name" value="DNApol_IV"/>
    <property type="match status" value="1"/>
</dbReference>
<sequence length="436" mass="46452">MAVGACRNDPLTSGSAPALCRDCASLLPRNARVARCPSCGSRRIVSHPDLERLSIVHVDCDAFFASVEKHRRPELAGKPLLVGGTGDRGVVSTACYIARLSGARSAMPMRQARQLCPDAIVLEPDIAAYRAVAKTMREMMSALTPLVEAKSIDEAVLDLSGTMQLHGAPPCVVAARLALAVEQELGVSISVGLAENPMMAKLAAEIDKPRGYGVIGAEAPEWLAPRSVRTLPGVGAAQERALGRAGFTTLGAIAALSDHDAVRRLGPHGPSLAARARGEDARRVTPSRPAKSVSVETTFATDISAVAELERRLWLLCERLGARLRKGELSATGISLKLRTSRFETRTRAAQLFTPTILPERLFALARELLTKEIDGSAYRLLGIGTNGLAPLAAADPPDLADPNSGRRAAMQNAIDSIRTRFGDTMLNRGRALDRK</sequence>
<gene>
    <name evidence="7" type="primary">dinB</name>
    <name evidence="10" type="ORF">J2D73_04205</name>
</gene>
<feature type="active site" evidence="7">
    <location>
        <position position="154"/>
    </location>
</feature>